<feature type="region of interest" description="Disordered" evidence="1">
    <location>
        <begin position="21"/>
        <end position="42"/>
    </location>
</feature>
<reference evidence="3 4" key="1">
    <citation type="submission" date="2023-03" db="EMBL/GenBank/DDBJ databases">
        <title>Bacillus Genome Sequencing.</title>
        <authorList>
            <person name="Dunlap C."/>
        </authorList>
    </citation>
    <scope>NUCLEOTIDE SEQUENCE [LARGE SCALE GENOMIC DNA]</scope>
    <source>
        <strain evidence="3 4">B-59205</strain>
    </source>
</reference>
<feature type="chain" id="PRO_5043623013" description="Lipoprotein" evidence="2">
    <location>
        <begin position="24"/>
        <end position="255"/>
    </location>
</feature>
<feature type="signal peptide" evidence="2">
    <location>
        <begin position="1"/>
        <end position="23"/>
    </location>
</feature>
<evidence type="ECO:0000256" key="2">
    <source>
        <dbReference type="SAM" id="SignalP"/>
    </source>
</evidence>
<sequence>MKKLVLFLTCALLLVACSNNSNGEPSKEPVDETNNHGNETNHQVDTEKSQYADFQSAIPTDWQVQLPTNLPVTEGKFLTAKTTAKESEVTFEFYEFDEEVVLDAQNITDGYYIGQLTVTRYEDEFKADDDIKVQLTLHDDYVADAGPELIYPFIAGDESVVNWSDSHGWYVFAYSMEKSEQELVDWIKEKDLVSEITNGTGSGYYPRPQIIGQMHFYADDETRTFVKWAQQEIVFTLNDFNEDTLNWLHTFSEKK</sequence>
<keyword evidence="4" id="KW-1185">Reference proteome</keyword>
<proteinExistence type="predicted"/>
<dbReference type="EMBL" id="JARSFG010000015">
    <property type="protein sequence ID" value="MEC1178923.1"/>
    <property type="molecule type" value="Genomic_DNA"/>
</dbReference>
<name>A0AAW9NVH8_9BACL</name>
<evidence type="ECO:0000313" key="4">
    <source>
        <dbReference type="Proteomes" id="UP001344888"/>
    </source>
</evidence>
<comment type="caution">
    <text evidence="3">The sequence shown here is derived from an EMBL/GenBank/DDBJ whole genome shotgun (WGS) entry which is preliminary data.</text>
</comment>
<dbReference type="PROSITE" id="PS51257">
    <property type="entry name" value="PROKAR_LIPOPROTEIN"/>
    <property type="match status" value="1"/>
</dbReference>
<accession>A0AAW9NVH8</accession>
<evidence type="ECO:0008006" key="5">
    <source>
        <dbReference type="Google" id="ProtNLM"/>
    </source>
</evidence>
<dbReference type="RefSeq" id="WP_326123407.1">
    <property type="nucleotide sequence ID" value="NZ_JARSFG010000015.1"/>
</dbReference>
<feature type="compositionally biased region" description="Basic and acidic residues" evidence="1">
    <location>
        <begin position="25"/>
        <end position="34"/>
    </location>
</feature>
<organism evidence="3 4">
    <name type="scientific">Metasolibacillus meyeri</name>
    <dbReference type="NCBI Taxonomy" id="1071052"/>
    <lineage>
        <taxon>Bacteria</taxon>
        <taxon>Bacillati</taxon>
        <taxon>Bacillota</taxon>
        <taxon>Bacilli</taxon>
        <taxon>Bacillales</taxon>
        <taxon>Caryophanaceae</taxon>
        <taxon>Metasolibacillus</taxon>
    </lineage>
</organism>
<protein>
    <recommendedName>
        <fullName evidence="5">Lipoprotein</fullName>
    </recommendedName>
</protein>
<dbReference type="AlphaFoldDB" id="A0AAW9NVH8"/>
<dbReference type="Proteomes" id="UP001344888">
    <property type="component" value="Unassembled WGS sequence"/>
</dbReference>
<evidence type="ECO:0000256" key="1">
    <source>
        <dbReference type="SAM" id="MobiDB-lite"/>
    </source>
</evidence>
<keyword evidence="2" id="KW-0732">Signal</keyword>
<evidence type="ECO:0000313" key="3">
    <source>
        <dbReference type="EMBL" id="MEC1178923.1"/>
    </source>
</evidence>
<gene>
    <name evidence="3" type="ORF">P9B03_10540</name>
</gene>